<dbReference type="Pfam" id="PF01261">
    <property type="entry name" value="AP_endonuc_2"/>
    <property type="match status" value="1"/>
</dbReference>
<dbReference type="EMBL" id="LWSG01000042">
    <property type="protein sequence ID" value="OAS83224.1"/>
    <property type="molecule type" value="Genomic_DNA"/>
</dbReference>
<sequence length="250" mass="28398">MNNSIAVQLYTLHAECEKDFYGTLERVAGLGFNGVELAGYWGKEAEDLKATLDRLGLKAVSSHVPLERMEENLEAELEYLKAINCNNIVCPYLVEDRRGDYSQLAKSLNEIGKRSQQEGISLSYHNHDFELEKGDSVSHLEQLFADTNSEYVKAELDVYWLTLAGEDPLEWMEKYTGRMPLIHLKDMTTDSDRTFAELGTGGVDIEGVLKKSKETQIQWYVVEQDKCNRSPFESIEISINYLKTTLPKIG</sequence>
<dbReference type="PANTHER" id="PTHR12110">
    <property type="entry name" value="HYDROXYPYRUVATE ISOMERASE"/>
    <property type="match status" value="1"/>
</dbReference>
<feature type="domain" description="Xylose isomerase-like TIM barrel" evidence="1">
    <location>
        <begin position="25"/>
        <end position="243"/>
    </location>
</feature>
<dbReference type="Gene3D" id="3.20.20.150">
    <property type="entry name" value="Divalent-metal-dependent TIM barrel enzymes"/>
    <property type="match status" value="1"/>
</dbReference>
<organism evidence="2 3">
    <name type="scientific">Metabacillus litoralis</name>
    <dbReference type="NCBI Taxonomy" id="152268"/>
    <lineage>
        <taxon>Bacteria</taxon>
        <taxon>Bacillati</taxon>
        <taxon>Bacillota</taxon>
        <taxon>Bacilli</taxon>
        <taxon>Bacillales</taxon>
        <taxon>Bacillaceae</taxon>
        <taxon>Metabacillus</taxon>
    </lineage>
</organism>
<comment type="caution">
    <text evidence="2">The sequence shown here is derived from an EMBL/GenBank/DDBJ whole genome shotgun (WGS) entry which is preliminary data.</text>
</comment>
<evidence type="ECO:0000313" key="2">
    <source>
        <dbReference type="EMBL" id="OAS83224.1"/>
    </source>
</evidence>
<keyword evidence="3" id="KW-1185">Reference proteome</keyword>
<dbReference type="InterPro" id="IPR036237">
    <property type="entry name" value="Xyl_isomerase-like_sf"/>
</dbReference>
<evidence type="ECO:0000259" key="1">
    <source>
        <dbReference type="Pfam" id="PF01261"/>
    </source>
</evidence>
<dbReference type="InterPro" id="IPR013022">
    <property type="entry name" value="Xyl_isomerase-like_TIM-brl"/>
</dbReference>
<protein>
    <submittedName>
        <fullName evidence="2">Xylose isomerase</fullName>
    </submittedName>
</protein>
<evidence type="ECO:0000313" key="3">
    <source>
        <dbReference type="Proteomes" id="UP000078534"/>
    </source>
</evidence>
<dbReference type="AlphaFoldDB" id="A0A179SPD3"/>
<reference evidence="3" key="1">
    <citation type="submission" date="2016-04" db="EMBL/GenBank/DDBJ databases">
        <authorList>
            <person name="Lyu Z."/>
            <person name="Lyu W."/>
        </authorList>
    </citation>
    <scope>NUCLEOTIDE SEQUENCE [LARGE SCALE GENOMIC DNA]</scope>
    <source>
        <strain evidence="3">C44</strain>
    </source>
</reference>
<accession>A0A179SPD3</accession>
<name>A0A179SPD3_9BACI</name>
<dbReference type="InterPro" id="IPR050312">
    <property type="entry name" value="IolE/XylAMocC-like"/>
</dbReference>
<dbReference type="SUPFAM" id="SSF51658">
    <property type="entry name" value="Xylose isomerase-like"/>
    <property type="match status" value="1"/>
</dbReference>
<dbReference type="PANTHER" id="PTHR12110:SF41">
    <property type="entry name" value="INOSOSE DEHYDRATASE"/>
    <property type="match status" value="1"/>
</dbReference>
<dbReference type="RefSeq" id="WP_066337469.1">
    <property type="nucleotide sequence ID" value="NZ_LWSG01000042.1"/>
</dbReference>
<dbReference type="STRING" id="152268.A6K24_08880"/>
<proteinExistence type="predicted"/>
<dbReference type="GO" id="GO:0016853">
    <property type="term" value="F:isomerase activity"/>
    <property type="evidence" value="ECO:0007669"/>
    <property type="project" value="UniProtKB-KW"/>
</dbReference>
<dbReference type="Proteomes" id="UP000078534">
    <property type="component" value="Unassembled WGS sequence"/>
</dbReference>
<gene>
    <name evidence="2" type="ORF">A6K24_08880</name>
</gene>
<keyword evidence="2" id="KW-0413">Isomerase</keyword>
<dbReference type="OrthoDB" id="9798407at2"/>